<keyword evidence="4" id="KW-0046">Antibiotic resistance</keyword>
<reference evidence="9 10" key="2">
    <citation type="submission" date="2014-12" db="EMBL/GenBank/DDBJ databases">
        <authorList>
            <person name="Jaenicke S."/>
        </authorList>
    </citation>
    <scope>NUCLEOTIDE SEQUENCE [LARGE SCALE GENOMIC DNA]</scope>
</reference>
<dbReference type="Proteomes" id="UP000045175">
    <property type="component" value="Unassembled WGS sequence"/>
</dbReference>
<dbReference type="EMBL" id="CDMN01000055">
    <property type="protein sequence ID" value="CRF44715.1"/>
    <property type="molecule type" value="Genomic_DNA"/>
</dbReference>
<dbReference type="Gene3D" id="1.25.40.10">
    <property type="entry name" value="Tetratricopeptide repeat domain"/>
    <property type="match status" value="1"/>
</dbReference>
<reference evidence="8" key="3">
    <citation type="submission" date="2014-12" db="EMBL/GenBank/DDBJ databases">
        <authorList>
            <person name="Smet A."/>
        </authorList>
    </citation>
    <scope>NUCLEOTIDE SEQUENCE [LARGE SCALE GENOMIC DNA]</scope>
</reference>
<accession>A0A0K2XBI3</accession>
<dbReference type="GO" id="GO:0008800">
    <property type="term" value="F:beta-lactamase activity"/>
    <property type="evidence" value="ECO:0007669"/>
    <property type="project" value="UniProtKB-EC"/>
</dbReference>
<dbReference type="RefSeq" id="WP_082346429.1">
    <property type="nucleotide sequence ID" value="NZ_BSWP01000041.1"/>
</dbReference>
<dbReference type="InterPro" id="IPR050767">
    <property type="entry name" value="Sel1_AlgK"/>
</dbReference>
<dbReference type="EC" id="3.5.2.6" evidence="2"/>
<organism evidence="7 9">
    <name type="scientific">Helicobacter ailurogastricus</name>
    <dbReference type="NCBI Taxonomy" id="1578720"/>
    <lineage>
        <taxon>Bacteria</taxon>
        <taxon>Pseudomonadati</taxon>
        <taxon>Campylobacterota</taxon>
        <taxon>Epsilonproteobacteria</taxon>
        <taxon>Campylobacterales</taxon>
        <taxon>Helicobacteraceae</taxon>
        <taxon>Helicobacter</taxon>
    </lineage>
</organism>
<dbReference type="STRING" id="1578720.HAL011_01120"/>
<dbReference type="OrthoDB" id="5330140at2"/>
<keyword evidence="3" id="KW-1015">Disulfide bond</keyword>
<evidence type="ECO:0000313" key="9">
    <source>
        <dbReference type="Proteomes" id="UP000041394"/>
    </source>
</evidence>
<dbReference type="InterPro" id="IPR006597">
    <property type="entry name" value="Sel1-like"/>
</dbReference>
<name>A0A0K2XBI3_9HELI</name>
<dbReference type="AlphaFoldDB" id="A0A0K2XBI3"/>
<proteinExistence type="predicted"/>
<dbReference type="Pfam" id="PF08238">
    <property type="entry name" value="Sel1"/>
    <property type="match status" value="3"/>
</dbReference>
<dbReference type="SMART" id="SM00671">
    <property type="entry name" value="SEL1"/>
    <property type="match status" value="3"/>
</dbReference>
<evidence type="ECO:0000313" key="10">
    <source>
        <dbReference type="Proteomes" id="UP000045175"/>
    </source>
</evidence>
<protein>
    <recommendedName>
        <fullName evidence="2">beta-lactamase</fullName>
        <ecNumber evidence="2">3.5.2.6</ecNumber>
    </recommendedName>
</protein>
<evidence type="ECO:0000256" key="4">
    <source>
        <dbReference type="ARBA" id="ARBA00023251"/>
    </source>
</evidence>
<dbReference type="EMBL" id="CDML01000003">
    <property type="protein sequence ID" value="CRF40358.1"/>
    <property type="molecule type" value="Genomic_DNA"/>
</dbReference>
<gene>
    <name evidence="5" type="ORF">HAL011_01120</name>
    <name evidence="6" type="ORF">HAL013_12280</name>
    <name evidence="7" type="ORF">HAL09_13230</name>
</gene>
<evidence type="ECO:0000313" key="8">
    <source>
        <dbReference type="Proteomes" id="UP000038622"/>
    </source>
</evidence>
<dbReference type="SUPFAM" id="SSF81901">
    <property type="entry name" value="HCP-like"/>
    <property type="match status" value="1"/>
</dbReference>
<comment type="catalytic activity">
    <reaction evidence="1">
        <text>a beta-lactam + H2O = a substituted beta-amino acid</text>
        <dbReference type="Rhea" id="RHEA:20401"/>
        <dbReference type="ChEBI" id="CHEBI:15377"/>
        <dbReference type="ChEBI" id="CHEBI:35627"/>
        <dbReference type="ChEBI" id="CHEBI:140347"/>
        <dbReference type="EC" id="3.5.2.6"/>
    </reaction>
</comment>
<dbReference type="GO" id="GO:0046677">
    <property type="term" value="P:response to antibiotic"/>
    <property type="evidence" value="ECO:0007669"/>
    <property type="project" value="UniProtKB-KW"/>
</dbReference>
<dbReference type="PANTHER" id="PTHR11102">
    <property type="entry name" value="SEL-1-LIKE PROTEIN"/>
    <property type="match status" value="1"/>
</dbReference>
<dbReference type="Proteomes" id="UP000041394">
    <property type="component" value="Unassembled WGS sequence"/>
</dbReference>
<evidence type="ECO:0000256" key="3">
    <source>
        <dbReference type="ARBA" id="ARBA00023157"/>
    </source>
</evidence>
<sequence>MLISFKKRVLSVALMSIILCGCQGKKENMSAEDYFKSAQNAYVHKNYTEALRDYEQAGKMGIALAYDMLGVMYRDGEGVSKDDVRAMQYFKKAEEMGCIAVFKNLGLMYYEGRGVAKSNEKALEYFKKADNLGDANSAYNLGVMYENGEGVDKNTQEAQSYFKKACNRGLNQGCESLKKLSKSPQNH</sequence>
<dbReference type="Proteomes" id="UP000038622">
    <property type="component" value="Unassembled WGS sequence"/>
</dbReference>
<evidence type="ECO:0000256" key="1">
    <source>
        <dbReference type="ARBA" id="ARBA00001526"/>
    </source>
</evidence>
<dbReference type="InterPro" id="IPR011990">
    <property type="entry name" value="TPR-like_helical_dom_sf"/>
</dbReference>
<keyword evidence="8" id="KW-1185">Reference proteome</keyword>
<evidence type="ECO:0000313" key="7">
    <source>
        <dbReference type="EMBL" id="CRF44715.1"/>
    </source>
</evidence>
<dbReference type="PANTHER" id="PTHR11102:SF160">
    <property type="entry name" value="ERAD-ASSOCIATED E3 UBIQUITIN-PROTEIN LIGASE COMPONENT HRD3"/>
    <property type="match status" value="1"/>
</dbReference>
<evidence type="ECO:0000256" key="2">
    <source>
        <dbReference type="ARBA" id="ARBA00012865"/>
    </source>
</evidence>
<evidence type="ECO:0000313" key="6">
    <source>
        <dbReference type="EMBL" id="CRF43007.1"/>
    </source>
</evidence>
<dbReference type="PROSITE" id="PS51257">
    <property type="entry name" value="PROKAR_LIPOPROTEIN"/>
    <property type="match status" value="1"/>
</dbReference>
<dbReference type="EMBL" id="CDMH01000055">
    <property type="protein sequence ID" value="CRF43007.1"/>
    <property type="molecule type" value="Genomic_DNA"/>
</dbReference>
<reference evidence="7" key="1">
    <citation type="submission" date="2014-12" db="EMBL/GenBank/DDBJ databases">
        <title>Whole genome sequences of four Staphylococcus schleiferi canine isolates.</title>
        <authorList>
            <person name="Misic A.M."/>
            <person name="Cain C."/>
            <person name="Morris D.O."/>
            <person name="Rankin S."/>
            <person name="Beiting D."/>
        </authorList>
    </citation>
    <scope>NUCLEOTIDE SEQUENCE</scope>
    <source>
        <strain evidence="5">ASB11</strain>
        <strain evidence="6">ASB13</strain>
        <strain evidence="7">ASB9</strain>
    </source>
</reference>
<evidence type="ECO:0000313" key="5">
    <source>
        <dbReference type="EMBL" id="CRF40358.1"/>
    </source>
</evidence>